<dbReference type="Proteomes" id="UP000499080">
    <property type="component" value="Unassembled WGS sequence"/>
</dbReference>
<organism evidence="2 3">
    <name type="scientific">Araneus ventricosus</name>
    <name type="common">Orbweaver spider</name>
    <name type="synonym">Epeira ventricosa</name>
    <dbReference type="NCBI Taxonomy" id="182803"/>
    <lineage>
        <taxon>Eukaryota</taxon>
        <taxon>Metazoa</taxon>
        <taxon>Ecdysozoa</taxon>
        <taxon>Arthropoda</taxon>
        <taxon>Chelicerata</taxon>
        <taxon>Arachnida</taxon>
        <taxon>Araneae</taxon>
        <taxon>Araneomorphae</taxon>
        <taxon>Entelegynae</taxon>
        <taxon>Araneoidea</taxon>
        <taxon>Araneidae</taxon>
        <taxon>Araneus</taxon>
    </lineage>
</organism>
<name>A0A4Y2EA02_ARAVE</name>
<evidence type="ECO:0000256" key="1">
    <source>
        <dbReference type="SAM" id="MobiDB-lite"/>
    </source>
</evidence>
<dbReference type="AlphaFoldDB" id="A0A4Y2EA02"/>
<evidence type="ECO:0008006" key="4">
    <source>
        <dbReference type="Google" id="ProtNLM"/>
    </source>
</evidence>
<comment type="caution">
    <text evidence="2">The sequence shown here is derived from an EMBL/GenBank/DDBJ whole genome shotgun (WGS) entry which is preliminary data.</text>
</comment>
<feature type="compositionally biased region" description="Low complexity" evidence="1">
    <location>
        <begin position="30"/>
        <end position="40"/>
    </location>
</feature>
<feature type="region of interest" description="Disordered" evidence="1">
    <location>
        <begin position="19"/>
        <end position="64"/>
    </location>
</feature>
<dbReference type="EMBL" id="BGPR01000545">
    <property type="protein sequence ID" value="GBM25761.1"/>
    <property type="molecule type" value="Genomic_DNA"/>
</dbReference>
<dbReference type="OrthoDB" id="6783346at2759"/>
<evidence type="ECO:0000313" key="2">
    <source>
        <dbReference type="EMBL" id="GBM25761.1"/>
    </source>
</evidence>
<reference evidence="2 3" key="1">
    <citation type="journal article" date="2019" name="Sci. Rep.">
        <title>Orb-weaving spider Araneus ventricosus genome elucidates the spidroin gene catalogue.</title>
        <authorList>
            <person name="Kono N."/>
            <person name="Nakamura H."/>
            <person name="Ohtoshi R."/>
            <person name="Moran D.A.P."/>
            <person name="Shinohara A."/>
            <person name="Yoshida Y."/>
            <person name="Fujiwara M."/>
            <person name="Mori M."/>
            <person name="Tomita M."/>
            <person name="Arakawa K."/>
        </authorList>
    </citation>
    <scope>NUCLEOTIDE SEQUENCE [LARGE SCALE GENOMIC DNA]</scope>
</reference>
<evidence type="ECO:0000313" key="3">
    <source>
        <dbReference type="Proteomes" id="UP000499080"/>
    </source>
</evidence>
<proteinExistence type="predicted"/>
<accession>A0A4Y2EA02</accession>
<feature type="compositionally biased region" description="Basic and acidic residues" evidence="1">
    <location>
        <begin position="42"/>
        <end position="52"/>
    </location>
</feature>
<protein>
    <recommendedName>
        <fullName evidence="4">PiggyBac transposable element-derived protein domain-containing protein</fullName>
    </recommendedName>
</protein>
<keyword evidence="3" id="KW-1185">Reference proteome</keyword>
<sequence length="162" mass="18754">MPTPYEKEMELLRKLLAEIETDKDSDFENEGNGPENNLEENFSDHESFFEHDTESEEAGNSGNEEVNITQNFLYQKIAYSGVKQKFRKNIRTRCHNIVSRLPGTKGPEKDVTSPEKSWELFIDDNVMQLIVDCTNTFIEKSSPNLSRERYARKTDPQETQAL</sequence>
<gene>
    <name evidence="2" type="ORF">AVEN_2123_1</name>
</gene>